<keyword evidence="1" id="KW-1133">Transmembrane helix</keyword>
<comment type="caution">
    <text evidence="2">The sequence shown here is derived from an EMBL/GenBank/DDBJ whole genome shotgun (WGS) entry which is preliminary data.</text>
</comment>
<name>A0A7X4YDM6_9BACT</name>
<accession>A0A7X4YDM6</accession>
<gene>
    <name evidence="2" type="ORF">GTZ93_25895</name>
</gene>
<protein>
    <submittedName>
        <fullName evidence="2">Uncharacterized protein</fullName>
    </submittedName>
</protein>
<dbReference type="Proteomes" id="UP000537825">
    <property type="component" value="Unassembled WGS sequence"/>
</dbReference>
<keyword evidence="1" id="KW-0472">Membrane</keyword>
<organism evidence="2 3">
    <name type="scientific">Corallococcus exiguus</name>
    <dbReference type="NCBI Taxonomy" id="83462"/>
    <lineage>
        <taxon>Bacteria</taxon>
        <taxon>Pseudomonadati</taxon>
        <taxon>Myxococcota</taxon>
        <taxon>Myxococcia</taxon>
        <taxon>Myxococcales</taxon>
        <taxon>Cystobacterineae</taxon>
        <taxon>Myxococcaceae</taxon>
        <taxon>Corallococcus</taxon>
    </lineage>
</organism>
<sequence>MSKSPPSRRWMLTAFLVWLPGFVHVFPFLGVYMLMFNKAYALAMFVGFALTGLALGLIQALTRGLRALWVTPASFVVGWTPLPLLMSMDAPFGVVWVLTLFTSAGCVGLGQWMLRSDAPA</sequence>
<feature type="transmembrane region" description="Helical" evidence="1">
    <location>
        <begin position="94"/>
        <end position="114"/>
    </location>
</feature>
<feature type="transmembrane region" description="Helical" evidence="1">
    <location>
        <begin position="65"/>
        <end position="82"/>
    </location>
</feature>
<dbReference type="RefSeq" id="WP_139920777.1">
    <property type="nucleotide sequence ID" value="NZ_CBCSLE010000034.1"/>
</dbReference>
<proteinExistence type="predicted"/>
<feature type="transmembrane region" description="Helical" evidence="1">
    <location>
        <begin position="39"/>
        <end position="58"/>
    </location>
</feature>
<reference evidence="2 3" key="1">
    <citation type="submission" date="2020-01" db="EMBL/GenBank/DDBJ databases">
        <title>The draft genome sequence of Corallococcus exiguus DSM 14696.</title>
        <authorList>
            <person name="Zhang X."/>
            <person name="Zhu H."/>
        </authorList>
    </citation>
    <scope>NUCLEOTIDE SEQUENCE [LARGE SCALE GENOMIC DNA]</scope>
    <source>
        <strain evidence="2 3">DSM 14696</strain>
    </source>
</reference>
<evidence type="ECO:0000313" key="3">
    <source>
        <dbReference type="Proteomes" id="UP000537825"/>
    </source>
</evidence>
<dbReference type="AlphaFoldDB" id="A0A7X4YDM6"/>
<feature type="transmembrane region" description="Helical" evidence="1">
    <location>
        <begin position="12"/>
        <end position="33"/>
    </location>
</feature>
<evidence type="ECO:0000313" key="2">
    <source>
        <dbReference type="EMBL" id="NBC43240.1"/>
    </source>
</evidence>
<keyword evidence="3" id="KW-1185">Reference proteome</keyword>
<dbReference type="EMBL" id="JAAAPK010000007">
    <property type="protein sequence ID" value="NBC43240.1"/>
    <property type="molecule type" value="Genomic_DNA"/>
</dbReference>
<keyword evidence="1" id="KW-0812">Transmembrane</keyword>
<evidence type="ECO:0000256" key="1">
    <source>
        <dbReference type="SAM" id="Phobius"/>
    </source>
</evidence>